<evidence type="ECO:0000313" key="4">
    <source>
        <dbReference type="Proteomes" id="UP000789524"/>
    </source>
</evidence>
<dbReference type="EMBL" id="CAKASE010000065">
    <property type="protein sequence ID" value="CAG9570276.1"/>
    <property type="molecule type" value="Genomic_DNA"/>
</dbReference>
<feature type="compositionally biased region" description="Polar residues" evidence="1">
    <location>
        <begin position="334"/>
        <end position="347"/>
    </location>
</feature>
<feature type="compositionally biased region" description="Basic and acidic residues" evidence="1">
    <location>
        <begin position="168"/>
        <end position="191"/>
    </location>
</feature>
<feature type="region of interest" description="Disordered" evidence="1">
    <location>
        <begin position="109"/>
        <end position="194"/>
    </location>
</feature>
<protein>
    <submittedName>
        <fullName evidence="3">(African queen) hypothetical protein</fullName>
    </submittedName>
</protein>
<evidence type="ECO:0000256" key="1">
    <source>
        <dbReference type="SAM" id="MobiDB-lite"/>
    </source>
</evidence>
<dbReference type="AlphaFoldDB" id="A0A8J2QW00"/>
<dbReference type="OrthoDB" id="6931791at2759"/>
<feature type="region of interest" description="Disordered" evidence="1">
    <location>
        <begin position="315"/>
        <end position="396"/>
    </location>
</feature>
<feature type="compositionally biased region" description="Polar residues" evidence="1">
    <location>
        <begin position="114"/>
        <end position="141"/>
    </location>
</feature>
<feature type="signal peptide" evidence="2">
    <location>
        <begin position="1"/>
        <end position="17"/>
    </location>
</feature>
<evidence type="ECO:0000313" key="3">
    <source>
        <dbReference type="EMBL" id="CAG9570276.1"/>
    </source>
</evidence>
<proteinExistence type="predicted"/>
<reference evidence="3" key="1">
    <citation type="submission" date="2021-09" db="EMBL/GenBank/DDBJ databases">
        <authorList>
            <person name="Martin H S."/>
        </authorList>
    </citation>
    <scope>NUCLEOTIDE SEQUENCE</scope>
</reference>
<organism evidence="3 4">
    <name type="scientific">Danaus chrysippus</name>
    <name type="common">African queen</name>
    <dbReference type="NCBI Taxonomy" id="151541"/>
    <lineage>
        <taxon>Eukaryota</taxon>
        <taxon>Metazoa</taxon>
        <taxon>Ecdysozoa</taxon>
        <taxon>Arthropoda</taxon>
        <taxon>Hexapoda</taxon>
        <taxon>Insecta</taxon>
        <taxon>Pterygota</taxon>
        <taxon>Neoptera</taxon>
        <taxon>Endopterygota</taxon>
        <taxon>Lepidoptera</taxon>
        <taxon>Glossata</taxon>
        <taxon>Ditrysia</taxon>
        <taxon>Papilionoidea</taxon>
        <taxon>Nymphalidae</taxon>
        <taxon>Danainae</taxon>
        <taxon>Danaini</taxon>
        <taxon>Danaina</taxon>
        <taxon>Danaus</taxon>
        <taxon>Anosia</taxon>
    </lineage>
</organism>
<gene>
    <name evidence="3" type="ORF">DCHRY22_LOCUS9163</name>
</gene>
<feature type="compositionally biased region" description="Basic and acidic residues" evidence="1">
    <location>
        <begin position="367"/>
        <end position="380"/>
    </location>
</feature>
<comment type="caution">
    <text evidence="3">The sequence shown here is derived from an EMBL/GenBank/DDBJ whole genome shotgun (WGS) entry which is preliminary data.</text>
</comment>
<keyword evidence="4" id="KW-1185">Reference proteome</keyword>
<feature type="chain" id="PRO_5035295401" evidence="2">
    <location>
        <begin position="18"/>
        <end position="420"/>
    </location>
</feature>
<name>A0A8J2QW00_9NEOP</name>
<sequence length="420" mass="41811">MKSIILAVACLAVVVRSQPLFGLEGLGELARVGTDVGSRIGSSLGNAADLGMEAAADLGAGALSLGTGAIEAGAGAFGAGARAIGQGANIANGIGRRIGSTGLGMVGLGGGQQAARNSERASSSGANQYNRGASGADSQGYRNKGEKEFHDRGHHHSSVNKVEQAVSSEDHDVGGHQAYDEGAHKSGESNKYESGASKAANDVANAAQRALLVVACLAVVIRGQPLFGLEGLGELARVGTDVGSRIGSSLGNAADLGMEAAADLGAGALSLGTGAIEAGAGAFGAGARAIGQGANIANGIGRRIGSTGLGMVGLGGGQEAARNSERASSSGANQYNRGASGADSQGYRNKGEKEFHDRGHHHSSVTKVEKAENSDEHDVGGHQAYDQGAHKSGEFNKYGNGASNYAQDVANAAQQVQTAI</sequence>
<keyword evidence="2" id="KW-0732">Signal</keyword>
<accession>A0A8J2QW00</accession>
<dbReference type="Proteomes" id="UP000789524">
    <property type="component" value="Unassembled WGS sequence"/>
</dbReference>
<evidence type="ECO:0000256" key="2">
    <source>
        <dbReference type="SAM" id="SignalP"/>
    </source>
</evidence>